<dbReference type="Proteomes" id="UP000045039">
    <property type="component" value="Unassembled WGS sequence"/>
</dbReference>
<dbReference type="InterPro" id="IPR001647">
    <property type="entry name" value="HTH_TetR"/>
</dbReference>
<feature type="DNA-binding region" description="H-T-H motif" evidence="4">
    <location>
        <begin position="35"/>
        <end position="54"/>
    </location>
</feature>
<dbReference type="Proteomes" id="UP000644192">
    <property type="component" value="Unassembled WGS sequence"/>
</dbReference>
<dbReference type="Proteomes" id="UP000270834">
    <property type="component" value="Unassembled WGS sequence"/>
</dbReference>
<evidence type="ECO:0000313" key="8">
    <source>
        <dbReference type="EMBL" id="RCI73039.1"/>
    </source>
</evidence>
<dbReference type="InterPro" id="IPR049484">
    <property type="entry name" value="Rv0078-like_C"/>
</dbReference>
<reference evidence="6" key="2">
    <citation type="submission" date="2015-06" db="EMBL/GenBank/DDBJ databases">
        <authorList>
            <person name="Radhakrishnan R."/>
            <person name="Underwood A."/>
            <person name="Al-Shahib A."/>
        </authorList>
    </citation>
    <scope>NUCLEOTIDE SEQUENCE</scope>
    <source>
        <strain evidence="6">P19_London_7_VIM_2_05_10</strain>
    </source>
</reference>
<dbReference type="OMA" id="WRELQVQ"/>
<dbReference type="Pfam" id="PF00440">
    <property type="entry name" value="TetR_N"/>
    <property type="match status" value="1"/>
</dbReference>
<proteinExistence type="predicted"/>
<evidence type="ECO:0000256" key="3">
    <source>
        <dbReference type="ARBA" id="ARBA00023163"/>
    </source>
</evidence>
<accession>A0A1S1C8T4</accession>
<dbReference type="GO" id="GO:0003700">
    <property type="term" value="F:DNA-binding transcription factor activity"/>
    <property type="evidence" value="ECO:0007669"/>
    <property type="project" value="TreeGrafter"/>
</dbReference>
<dbReference type="EMBL" id="QORE01000739">
    <property type="protein sequence ID" value="RCI73039.1"/>
    <property type="molecule type" value="Genomic_DNA"/>
</dbReference>
<evidence type="ECO:0000313" key="9">
    <source>
        <dbReference type="EMBL" id="RMS50108.1"/>
    </source>
</evidence>
<gene>
    <name evidence="6" type="primary">tetC_2</name>
    <name evidence="9" type="ORF">ALP65_01644</name>
    <name evidence="8" type="ORF">DT376_20480</name>
    <name evidence="7" type="ORF">GUL26_06485</name>
    <name evidence="6" type="ORF">PAERUG_P19_London_7_VIM_2_05_10_05303</name>
</gene>
<reference evidence="10" key="1">
    <citation type="submission" date="2015-06" db="EMBL/GenBank/DDBJ databases">
        <authorList>
            <person name="Radhakrishnan Rajesh"/>
            <person name="Underwood Anthony"/>
            <person name="Al-Shahib Ali"/>
        </authorList>
    </citation>
    <scope>NUCLEOTIDE SEQUENCE [LARGE SCALE GENOMIC DNA]</scope>
    <source>
        <strain evidence="10">P19_London_7_VIM_2_05_10</strain>
    </source>
</reference>
<dbReference type="InterPro" id="IPR023772">
    <property type="entry name" value="DNA-bd_HTH_TetR-type_CS"/>
</dbReference>
<dbReference type="PROSITE" id="PS50977">
    <property type="entry name" value="HTH_TETR_2"/>
    <property type="match status" value="1"/>
</dbReference>
<reference evidence="7" key="5">
    <citation type="submission" date="2020-01" db="EMBL/GenBank/DDBJ databases">
        <title>Bacteria Cultured from War Wounds Associated with the Conflict in Eastern Ukraine.</title>
        <authorList>
            <person name="Snesrud E."/>
            <person name="Galac M.R."/>
            <person name="Mc Gann P."/>
            <person name="Valentine K."/>
            <person name="Viacheslav K."/>
        </authorList>
    </citation>
    <scope>NUCLEOTIDE SEQUENCE</scope>
    <source>
        <strain evidence="7">VNMU148</strain>
    </source>
</reference>
<organism evidence="9 12">
    <name type="scientific">Pseudomonas aeruginosa</name>
    <dbReference type="NCBI Taxonomy" id="287"/>
    <lineage>
        <taxon>Bacteria</taxon>
        <taxon>Pseudomonadati</taxon>
        <taxon>Pseudomonadota</taxon>
        <taxon>Gammaproteobacteria</taxon>
        <taxon>Pseudomonadales</taxon>
        <taxon>Pseudomonadaceae</taxon>
        <taxon>Pseudomonas</taxon>
    </lineage>
</organism>
<evidence type="ECO:0000256" key="1">
    <source>
        <dbReference type="ARBA" id="ARBA00023015"/>
    </source>
</evidence>
<dbReference type="eggNOG" id="COG1309">
    <property type="taxonomic scope" value="Bacteria"/>
</dbReference>
<dbReference type="InterPro" id="IPR009057">
    <property type="entry name" value="Homeodomain-like_sf"/>
</dbReference>
<evidence type="ECO:0000313" key="12">
    <source>
        <dbReference type="Proteomes" id="UP000270834"/>
    </source>
</evidence>
<dbReference type="PANTHER" id="PTHR30055:SF234">
    <property type="entry name" value="HTH-TYPE TRANSCRIPTIONAL REGULATOR BETI"/>
    <property type="match status" value="1"/>
</dbReference>
<keyword evidence="1" id="KW-0805">Transcription regulation</keyword>
<dbReference type="EMBL" id="WXZT01000003">
    <property type="protein sequence ID" value="MZZ11886.1"/>
    <property type="molecule type" value="Genomic_DNA"/>
</dbReference>
<dbReference type="Pfam" id="PF21351">
    <property type="entry name" value="TetR_C_41"/>
    <property type="match status" value="1"/>
</dbReference>
<evidence type="ECO:0000313" key="7">
    <source>
        <dbReference type="EMBL" id="MZZ11886.1"/>
    </source>
</evidence>
<comment type="caution">
    <text evidence="9">The sequence shown here is derived from an EMBL/GenBank/DDBJ whole genome shotgun (WGS) entry which is preliminary data.</text>
</comment>
<evidence type="ECO:0000256" key="4">
    <source>
        <dbReference type="PROSITE-ProRule" id="PRU00335"/>
    </source>
</evidence>
<keyword evidence="3" id="KW-0804">Transcription</keyword>
<evidence type="ECO:0000259" key="5">
    <source>
        <dbReference type="PROSITE" id="PS50977"/>
    </source>
</evidence>
<feature type="domain" description="HTH tetR-type" evidence="5">
    <location>
        <begin position="12"/>
        <end position="72"/>
    </location>
</feature>
<evidence type="ECO:0000313" key="10">
    <source>
        <dbReference type="Proteomes" id="UP000045039"/>
    </source>
</evidence>
<name>A0A069Q418_PSEAI</name>
<dbReference type="PANTHER" id="PTHR30055">
    <property type="entry name" value="HTH-TYPE TRANSCRIPTIONAL REGULATOR RUTR"/>
    <property type="match status" value="1"/>
</dbReference>
<dbReference type="EMBL" id="RBSQ01000946">
    <property type="protein sequence ID" value="RMS50108.1"/>
    <property type="molecule type" value="Genomic_DNA"/>
</dbReference>
<accession>A0A069Q418</accession>
<dbReference type="GO" id="GO:0000976">
    <property type="term" value="F:transcription cis-regulatory region binding"/>
    <property type="evidence" value="ECO:0007669"/>
    <property type="project" value="TreeGrafter"/>
</dbReference>
<dbReference type="InterPro" id="IPR050109">
    <property type="entry name" value="HTH-type_TetR-like_transc_reg"/>
</dbReference>
<dbReference type="AlphaFoldDB" id="A0A069Q418"/>
<dbReference type="PROSITE" id="PS01081">
    <property type="entry name" value="HTH_TETR_1"/>
    <property type="match status" value="1"/>
</dbReference>
<protein>
    <submittedName>
        <fullName evidence="7">TetR family transcriptional regulator</fullName>
    </submittedName>
    <submittedName>
        <fullName evidence="8">TetR/AcrR family transcriptional regulator</fullName>
    </submittedName>
    <submittedName>
        <fullName evidence="6">Transposon Tn10 TetC protein</fullName>
    </submittedName>
</protein>
<reference evidence="8 11" key="3">
    <citation type="submission" date="2018-07" db="EMBL/GenBank/DDBJ databases">
        <title>Mechanisms of high-level aminoglycoside resistance among Gram-negative pathogens in Brazil.</title>
        <authorList>
            <person name="Ballaben A.S."/>
            <person name="Darini A.L.C."/>
            <person name="Doi Y."/>
        </authorList>
    </citation>
    <scope>NUCLEOTIDE SEQUENCE [LARGE SCALE GENOMIC DNA]</scope>
    <source>
        <strain evidence="8 11">B2-305</strain>
    </source>
</reference>
<dbReference type="Proteomes" id="UP000253594">
    <property type="component" value="Unassembled WGS sequence"/>
</dbReference>
<dbReference type="RefSeq" id="WP_003082643.1">
    <property type="nucleotide sequence ID" value="NZ_AP014839.1"/>
</dbReference>
<evidence type="ECO:0000256" key="2">
    <source>
        <dbReference type="ARBA" id="ARBA00023125"/>
    </source>
</evidence>
<dbReference type="EMBL" id="CVVU01000237">
    <property type="protein sequence ID" value="CRP70719.1"/>
    <property type="molecule type" value="Genomic_DNA"/>
</dbReference>
<dbReference type="PRINTS" id="PR00455">
    <property type="entry name" value="HTHTETR"/>
</dbReference>
<keyword evidence="2 4" id="KW-0238">DNA-binding</keyword>
<sequence>MNVKSRQQENAEATREALLESALSAFIEHGYGGVSIDAIAREARVTKGAFYHHFGSKQELLAECYERQVRTIAEDLDRVPAHVDKWAEAAALAEAFIDSVMARGKRQLSLQEVITVVGWERWKRIDSRHTLRYVGRLVDELAASGELKDYRRETLVGQLYGFLTQAAMSLRDARNKRQAANEVKAIIRDFLYSLRRG</sequence>
<evidence type="ECO:0000313" key="11">
    <source>
        <dbReference type="Proteomes" id="UP000253594"/>
    </source>
</evidence>
<reference evidence="9 12" key="4">
    <citation type="submission" date="2018-08" db="EMBL/GenBank/DDBJ databases">
        <title>Recombination of ecologically and evolutionarily significant loci maintains genetic cohesion in the Pseudomonas syringae species complex.</title>
        <authorList>
            <person name="Dillon M."/>
            <person name="Thakur S."/>
            <person name="Almeida R.N.D."/>
            <person name="Weir B.S."/>
            <person name="Guttman D.S."/>
        </authorList>
    </citation>
    <scope>NUCLEOTIDE SEQUENCE [LARGE SCALE GENOMIC DNA]</scope>
    <source>
        <strain evidence="9 12">ICMP 7846</strain>
    </source>
</reference>
<dbReference type="SMR" id="A0A069Q418"/>
<dbReference type="Gene3D" id="1.10.357.10">
    <property type="entry name" value="Tetracycline Repressor, domain 2"/>
    <property type="match status" value="1"/>
</dbReference>
<dbReference type="SUPFAM" id="SSF46689">
    <property type="entry name" value="Homeodomain-like"/>
    <property type="match status" value="1"/>
</dbReference>
<evidence type="ECO:0000313" key="6">
    <source>
        <dbReference type="EMBL" id="CRP70719.1"/>
    </source>
</evidence>